<reference evidence="6" key="1">
    <citation type="submission" date="2018-06" db="EMBL/GenBank/DDBJ databases">
        <title>Genome assembly of Danube salmon.</title>
        <authorList>
            <person name="Macqueen D.J."/>
            <person name="Gundappa M.K."/>
        </authorList>
    </citation>
    <scope>NUCLEOTIDE SEQUENCE [LARGE SCALE GENOMIC DNA]</scope>
</reference>
<dbReference type="Proteomes" id="UP000314982">
    <property type="component" value="Unassembled WGS sequence"/>
</dbReference>
<dbReference type="PANTHER" id="PTHR25465:SF5">
    <property type="entry name" value="E3 UBIQUITIN_ISG15 LIGASE TRIM25-RELATED"/>
    <property type="match status" value="1"/>
</dbReference>
<sequence length="254" mass="29109">YLRGKFLPHQVVILWSHRGRLCFTGVSSEFKPSRAGPELQSPRRLRCEIVVCCTGGFPLEKLSVDHDAEYWLKSVLKQYTCELTLEPNTAHKLLTLSEENRKITWGKEQPYPDHPARFECYPQVLCREGLTGHCYWEVEWSGFGAYIGVAYKGICRKGKENDSILGHNCKSWTMRCAEDHFIARHSDKTITIPVPSVYSYRVGVYLDWPAGTLSFYIHSTLNSLRPSTQHLGFGMVIPLSQFADEIPRFFLLGF</sequence>
<dbReference type="InterPro" id="IPR003879">
    <property type="entry name" value="Butyrophylin_SPRY"/>
</dbReference>
<evidence type="ECO:0000259" key="4">
    <source>
        <dbReference type="PROSITE" id="PS50188"/>
    </source>
</evidence>
<dbReference type="PRINTS" id="PR01407">
    <property type="entry name" value="BUTYPHLNCDUF"/>
</dbReference>
<dbReference type="InterPro" id="IPR051051">
    <property type="entry name" value="E3_ubiq-ligase_TRIM/RNF"/>
</dbReference>
<keyword evidence="1" id="KW-0479">Metal-binding</keyword>
<dbReference type="SMART" id="SM00449">
    <property type="entry name" value="SPRY"/>
    <property type="match status" value="1"/>
</dbReference>
<keyword evidence="2" id="KW-0863">Zinc-finger</keyword>
<reference evidence="5" key="3">
    <citation type="submission" date="2025-09" db="UniProtKB">
        <authorList>
            <consortium name="Ensembl"/>
        </authorList>
    </citation>
    <scope>IDENTIFICATION</scope>
</reference>
<keyword evidence="3" id="KW-0862">Zinc</keyword>
<dbReference type="Gene3D" id="2.60.120.920">
    <property type="match status" value="1"/>
</dbReference>
<dbReference type="GO" id="GO:0008270">
    <property type="term" value="F:zinc ion binding"/>
    <property type="evidence" value="ECO:0007669"/>
    <property type="project" value="UniProtKB-KW"/>
</dbReference>
<evidence type="ECO:0000256" key="3">
    <source>
        <dbReference type="ARBA" id="ARBA00022833"/>
    </source>
</evidence>
<name>A0A4W5NDP4_9TELE</name>
<dbReference type="GO" id="GO:0005737">
    <property type="term" value="C:cytoplasm"/>
    <property type="evidence" value="ECO:0007669"/>
    <property type="project" value="UniProtKB-ARBA"/>
</dbReference>
<dbReference type="PROSITE" id="PS50188">
    <property type="entry name" value="B302_SPRY"/>
    <property type="match status" value="1"/>
</dbReference>
<proteinExistence type="predicted"/>
<protein>
    <recommendedName>
        <fullName evidence="4">B30.2/SPRY domain-containing protein</fullName>
    </recommendedName>
</protein>
<accession>A0A4W5NDP4</accession>
<dbReference type="InterPro" id="IPR001870">
    <property type="entry name" value="B30.2/SPRY"/>
</dbReference>
<dbReference type="InterPro" id="IPR003877">
    <property type="entry name" value="SPRY_dom"/>
</dbReference>
<evidence type="ECO:0000313" key="6">
    <source>
        <dbReference type="Proteomes" id="UP000314982"/>
    </source>
</evidence>
<dbReference type="SUPFAM" id="SSF49899">
    <property type="entry name" value="Concanavalin A-like lectins/glucanases"/>
    <property type="match status" value="1"/>
</dbReference>
<reference evidence="5" key="2">
    <citation type="submission" date="2025-08" db="UniProtKB">
        <authorList>
            <consortium name="Ensembl"/>
        </authorList>
    </citation>
    <scope>IDENTIFICATION</scope>
</reference>
<organism evidence="5 6">
    <name type="scientific">Hucho hucho</name>
    <name type="common">huchen</name>
    <dbReference type="NCBI Taxonomy" id="62062"/>
    <lineage>
        <taxon>Eukaryota</taxon>
        <taxon>Metazoa</taxon>
        <taxon>Chordata</taxon>
        <taxon>Craniata</taxon>
        <taxon>Vertebrata</taxon>
        <taxon>Euteleostomi</taxon>
        <taxon>Actinopterygii</taxon>
        <taxon>Neopterygii</taxon>
        <taxon>Teleostei</taxon>
        <taxon>Protacanthopterygii</taxon>
        <taxon>Salmoniformes</taxon>
        <taxon>Salmonidae</taxon>
        <taxon>Salmoninae</taxon>
        <taxon>Hucho</taxon>
    </lineage>
</organism>
<evidence type="ECO:0000256" key="1">
    <source>
        <dbReference type="ARBA" id="ARBA00022723"/>
    </source>
</evidence>
<dbReference type="CDD" id="cd16040">
    <property type="entry name" value="SPRY_PRY_SNTX"/>
    <property type="match status" value="1"/>
</dbReference>
<dbReference type="InterPro" id="IPR006574">
    <property type="entry name" value="PRY"/>
</dbReference>
<feature type="domain" description="B30.2/SPRY" evidence="4">
    <location>
        <begin position="63"/>
        <end position="254"/>
    </location>
</feature>
<dbReference type="STRING" id="62062.ENSHHUP00000048053"/>
<dbReference type="Ensembl" id="ENSHHUT00000049803.1">
    <property type="protein sequence ID" value="ENSHHUP00000048053.1"/>
    <property type="gene ID" value="ENSHHUG00000029163.1"/>
</dbReference>
<dbReference type="GeneTree" id="ENSGT01150000286950"/>
<evidence type="ECO:0000256" key="2">
    <source>
        <dbReference type="ARBA" id="ARBA00022771"/>
    </source>
</evidence>
<dbReference type="InterPro" id="IPR043136">
    <property type="entry name" value="B30.2/SPRY_sf"/>
</dbReference>
<evidence type="ECO:0000313" key="5">
    <source>
        <dbReference type="Ensembl" id="ENSHHUP00000048053.1"/>
    </source>
</evidence>
<dbReference type="Pfam" id="PF13765">
    <property type="entry name" value="PRY"/>
    <property type="match status" value="1"/>
</dbReference>
<keyword evidence="6" id="KW-1185">Reference proteome</keyword>
<dbReference type="PANTHER" id="PTHR25465">
    <property type="entry name" value="B-BOX DOMAIN CONTAINING"/>
    <property type="match status" value="1"/>
</dbReference>
<dbReference type="AlphaFoldDB" id="A0A4W5NDP4"/>
<dbReference type="Pfam" id="PF00622">
    <property type="entry name" value="SPRY"/>
    <property type="match status" value="1"/>
</dbReference>
<dbReference type="InterPro" id="IPR013320">
    <property type="entry name" value="ConA-like_dom_sf"/>
</dbReference>
<dbReference type="SMART" id="SM00589">
    <property type="entry name" value="PRY"/>
    <property type="match status" value="1"/>
</dbReference>